<feature type="compositionally biased region" description="Basic and acidic residues" evidence="11">
    <location>
        <begin position="50"/>
        <end position="62"/>
    </location>
</feature>
<dbReference type="Pfam" id="PF05190">
    <property type="entry name" value="MutS_IV"/>
    <property type="match status" value="1"/>
</dbReference>
<keyword evidence="3 10" id="KW-0547">Nucleotide-binding</keyword>
<keyword evidence="8" id="KW-0539">Nucleus</keyword>
<dbReference type="Gene3D" id="3.40.1170.10">
    <property type="entry name" value="DNA repair protein MutS, domain I"/>
    <property type="match status" value="1"/>
</dbReference>
<dbReference type="Pfam" id="PF05188">
    <property type="entry name" value="MutS_II"/>
    <property type="match status" value="1"/>
</dbReference>
<dbReference type="NCBIfam" id="NF003810">
    <property type="entry name" value="PRK05399.1"/>
    <property type="match status" value="1"/>
</dbReference>
<dbReference type="Gene3D" id="1.10.1420.10">
    <property type="match status" value="2"/>
</dbReference>
<dbReference type="PROSITE" id="PS00486">
    <property type="entry name" value="DNA_MISMATCH_REPAIR_2"/>
    <property type="match status" value="1"/>
</dbReference>
<evidence type="ECO:0000256" key="1">
    <source>
        <dbReference type="ARBA" id="ARBA00004123"/>
    </source>
</evidence>
<evidence type="ECO:0000256" key="4">
    <source>
        <dbReference type="ARBA" id="ARBA00022763"/>
    </source>
</evidence>
<feature type="compositionally biased region" description="Low complexity" evidence="11">
    <location>
        <begin position="63"/>
        <end position="78"/>
    </location>
</feature>
<protein>
    <recommendedName>
        <fullName evidence="9">MutS protein homolog 3</fullName>
    </recommendedName>
</protein>
<evidence type="ECO:0000256" key="9">
    <source>
        <dbReference type="ARBA" id="ARBA00029792"/>
    </source>
</evidence>
<dbReference type="Gene3D" id="3.30.420.110">
    <property type="entry name" value="MutS, connector domain"/>
    <property type="match status" value="1"/>
</dbReference>
<evidence type="ECO:0000256" key="8">
    <source>
        <dbReference type="ARBA" id="ARBA00023242"/>
    </source>
</evidence>
<evidence type="ECO:0000256" key="10">
    <source>
        <dbReference type="RuleBase" id="RU003756"/>
    </source>
</evidence>
<dbReference type="Gene3D" id="3.40.50.300">
    <property type="entry name" value="P-loop containing nucleotide triphosphate hydrolases"/>
    <property type="match status" value="1"/>
</dbReference>
<evidence type="ECO:0000256" key="2">
    <source>
        <dbReference type="ARBA" id="ARBA00007094"/>
    </source>
</evidence>
<keyword evidence="4 10" id="KW-0227">DNA damage</keyword>
<feature type="compositionally biased region" description="Basic and acidic residues" evidence="11">
    <location>
        <begin position="143"/>
        <end position="153"/>
    </location>
</feature>
<dbReference type="SUPFAM" id="SSF55271">
    <property type="entry name" value="DNA repair protein MutS, domain I"/>
    <property type="match status" value="1"/>
</dbReference>
<feature type="domain" description="DNA mismatch repair proteins mutS family" evidence="12">
    <location>
        <begin position="1033"/>
        <end position="1049"/>
    </location>
</feature>
<feature type="region of interest" description="Disordered" evidence="11">
    <location>
        <begin position="244"/>
        <end position="275"/>
    </location>
</feature>
<dbReference type="Pfam" id="PF00488">
    <property type="entry name" value="MutS_V"/>
    <property type="match status" value="1"/>
</dbReference>
<feature type="compositionally biased region" description="Basic and acidic residues" evidence="11">
    <location>
        <begin position="110"/>
        <end position="125"/>
    </location>
</feature>
<evidence type="ECO:0000256" key="6">
    <source>
        <dbReference type="ARBA" id="ARBA00023125"/>
    </source>
</evidence>
<feature type="region of interest" description="Disordered" evidence="11">
    <location>
        <begin position="1"/>
        <end position="210"/>
    </location>
</feature>
<dbReference type="InterPro" id="IPR036678">
    <property type="entry name" value="MutS_con_dom_sf"/>
</dbReference>
<comment type="similarity">
    <text evidence="2">Belongs to the DNA mismatch repair MutS family. MSH3 subfamily.</text>
</comment>
<feature type="compositionally biased region" description="Polar residues" evidence="11">
    <location>
        <begin position="1"/>
        <end position="25"/>
    </location>
</feature>
<dbReference type="InterPro" id="IPR016151">
    <property type="entry name" value="DNA_mismatch_repair_MutS_N"/>
</dbReference>
<keyword evidence="14" id="KW-1185">Reference proteome</keyword>
<name>A0ABR3PGL1_9PEZI</name>
<comment type="caution">
    <text evidence="13">The sequence shown here is derived from an EMBL/GenBank/DDBJ whole genome shotgun (WGS) entry which is preliminary data.</text>
</comment>
<dbReference type="SMART" id="SM00533">
    <property type="entry name" value="MUTSd"/>
    <property type="match status" value="1"/>
</dbReference>
<evidence type="ECO:0000313" key="14">
    <source>
        <dbReference type="Proteomes" id="UP001562354"/>
    </source>
</evidence>
<feature type="compositionally biased region" description="Acidic residues" evidence="11">
    <location>
        <begin position="250"/>
        <end position="259"/>
    </location>
</feature>
<dbReference type="EMBL" id="JBFMKM010000008">
    <property type="protein sequence ID" value="KAL1304881.1"/>
    <property type="molecule type" value="Genomic_DNA"/>
</dbReference>
<dbReference type="InterPro" id="IPR007860">
    <property type="entry name" value="DNA_mmatch_repair_MutS_con_dom"/>
</dbReference>
<dbReference type="InterPro" id="IPR007861">
    <property type="entry name" value="DNA_mismatch_repair_MutS_clamp"/>
</dbReference>
<evidence type="ECO:0000259" key="12">
    <source>
        <dbReference type="PROSITE" id="PS00486"/>
    </source>
</evidence>
<accession>A0ABR3PGL1</accession>
<dbReference type="InterPro" id="IPR000432">
    <property type="entry name" value="DNA_mismatch_repair_MutS_C"/>
</dbReference>
<keyword evidence="6 10" id="KW-0238">DNA-binding</keyword>
<dbReference type="PANTHER" id="PTHR11361">
    <property type="entry name" value="DNA MISMATCH REPAIR PROTEIN MUTS FAMILY MEMBER"/>
    <property type="match status" value="1"/>
</dbReference>
<dbReference type="PANTHER" id="PTHR11361:SF122">
    <property type="entry name" value="DNA MISMATCH REPAIR PROTEIN MSH3"/>
    <property type="match status" value="1"/>
</dbReference>
<dbReference type="Proteomes" id="UP001562354">
    <property type="component" value="Unassembled WGS sequence"/>
</dbReference>
<organism evidence="13 14">
    <name type="scientific">Neodothiora populina</name>
    <dbReference type="NCBI Taxonomy" id="2781224"/>
    <lineage>
        <taxon>Eukaryota</taxon>
        <taxon>Fungi</taxon>
        <taxon>Dikarya</taxon>
        <taxon>Ascomycota</taxon>
        <taxon>Pezizomycotina</taxon>
        <taxon>Dothideomycetes</taxon>
        <taxon>Dothideomycetidae</taxon>
        <taxon>Dothideales</taxon>
        <taxon>Dothioraceae</taxon>
        <taxon>Neodothiora</taxon>
    </lineage>
</organism>
<evidence type="ECO:0000256" key="5">
    <source>
        <dbReference type="ARBA" id="ARBA00022840"/>
    </source>
</evidence>
<feature type="compositionally biased region" description="Basic and acidic residues" evidence="11">
    <location>
        <begin position="177"/>
        <end position="189"/>
    </location>
</feature>
<dbReference type="Pfam" id="PF05192">
    <property type="entry name" value="MutS_III"/>
    <property type="match status" value="1"/>
</dbReference>
<evidence type="ECO:0000256" key="11">
    <source>
        <dbReference type="SAM" id="MobiDB-lite"/>
    </source>
</evidence>
<dbReference type="Pfam" id="PF01624">
    <property type="entry name" value="MutS_I"/>
    <property type="match status" value="1"/>
</dbReference>
<keyword evidence="7 10" id="KW-0234">DNA repair</keyword>
<comment type="subcellular location">
    <subcellularLocation>
        <location evidence="1">Nucleus</location>
    </subcellularLocation>
</comment>
<reference evidence="13 14" key="1">
    <citation type="submission" date="2024-07" db="EMBL/GenBank/DDBJ databases">
        <title>Draft sequence of the Neodothiora populina.</title>
        <authorList>
            <person name="Drown D.D."/>
            <person name="Schuette U.S."/>
            <person name="Buechlein A.B."/>
            <person name="Rusch D.R."/>
            <person name="Winton L.W."/>
            <person name="Adams G.A."/>
        </authorList>
    </citation>
    <scope>NUCLEOTIDE SEQUENCE [LARGE SCALE GENOMIC DNA]</scope>
    <source>
        <strain evidence="13 14">CPC 39397</strain>
    </source>
</reference>
<sequence length="1191" mass="132024">MAPSRTPSAPHSSQPGQKKQQTISSFFKRPAAAAAAAAAAAVAPTPRNNTRKDSNPPTRKPDSTTPTPTTNSNGTAPSQEDAPVADASDLFVAPDPPPTKQSNGVLKRFSNHDDNDDDSHVDRPPRAKRLRRTIINDEDVENEAPRTGDDDHMLLQQELETIETTPPTQLSSAAKADPPKRSAVTERTSRYLFSPSKTQQPQEDDDEERRKYRERMHKRFVQKLGRPDSIAEIKRRNHFIFEETEHADADDVAEEDEEEAPKPKGRKGAAAKKSTNKLTPMEKQVIDIKKKHMDTLLVVEVGYKFRFFGEDARTVAKELGIVCIPGKMRYDEHASEAHLDRFASASFPTHRLHVHVKRLVSAGHKVGVVRQLETAALKKAGDNRNAPFVRKLTNLYTKGTYIDDMEGLDGPTAAPAGGAHSTGHLLCLTETGAKGWGSDERVRIGIVAVQPTTGDVIYDDFEDGFMRSELETRLLHIAPCEFLIVGDVSKATDKLVQHLSGSKVNVFGDRARVERVEKPKTMAAEAYSHISNFYAGKLKPDDSSEDKSAMLDKVHQLSELVTVCLSAMITHLTDYGLEHVFDLTKYFQSFSARAHMLLNGNTLSSLEIYQNQTDFMDKGSLFWTLDRTQTRFGQRLLRKWVGRPLLDQIQLDRRITAVEELLDNDRVDPVDRIKNLLKRVKGDLEKSLIRIYYTKCARPELLTVLQTLQTIANEYAHVKSPADSGFKSDMLADAIASLPQISDDVVSYLDRINLEAAKNDDKYSFFREEYETEDITNHRIGIVTVEHDLNEHRAEAAGRLKKPKVEYATSSGIEFLIEVDNTQLKNVPASWIKVSGTKKLSRFHTPEVIKFIREREQHKEALANACDAAFTTLLGEIGTKYQVFRDCIQSLATLDCLLSLAEIASQPGYTKPEFVTDPTQVCIEVSEARHPMVEQLLLDAYVPNDIALSSRERALLITGPNMGGKSSYVRSVALISIMAQIGSWVPASSARLSLLDAVFTRMGAFDNMLKGESTFMVELSETSDILKQATPRSLIILDELGRGTSTHDGVAIAQAVLDYVVRDSKALTLFITHYQALARLSEQYTAGELKNVHMKFREDVGADGHPDVTFLYEVGEGVAHRSYGLNVARLAGVPTSVLDVAAVQSKKMEDEGAVKRLVYLSRMLGGLVAGESESEQASAALEALVAAVQLL</sequence>
<gene>
    <name evidence="13" type="ORF">AAFC00_003802</name>
</gene>
<dbReference type="InterPro" id="IPR007696">
    <property type="entry name" value="DNA_mismatch_repair_MutS_core"/>
</dbReference>
<dbReference type="InterPro" id="IPR027417">
    <property type="entry name" value="P-loop_NTPase"/>
</dbReference>
<keyword evidence="5" id="KW-0067">ATP-binding</keyword>
<dbReference type="SMART" id="SM00534">
    <property type="entry name" value="MUTSac"/>
    <property type="match status" value="1"/>
</dbReference>
<dbReference type="InterPro" id="IPR045076">
    <property type="entry name" value="MutS"/>
</dbReference>
<dbReference type="InterPro" id="IPR007695">
    <property type="entry name" value="DNA_mismatch_repair_MutS-lik_N"/>
</dbReference>
<proteinExistence type="inferred from homology"/>
<dbReference type="RefSeq" id="XP_069201155.1">
    <property type="nucleotide sequence ID" value="XM_069343327.1"/>
</dbReference>
<dbReference type="SUPFAM" id="SSF52540">
    <property type="entry name" value="P-loop containing nucleoside triphosphate hydrolases"/>
    <property type="match status" value="1"/>
</dbReference>
<evidence type="ECO:0000256" key="3">
    <source>
        <dbReference type="ARBA" id="ARBA00022741"/>
    </source>
</evidence>
<dbReference type="InterPro" id="IPR036187">
    <property type="entry name" value="DNA_mismatch_repair_MutS_sf"/>
</dbReference>
<evidence type="ECO:0000313" key="13">
    <source>
        <dbReference type="EMBL" id="KAL1304881.1"/>
    </source>
</evidence>
<comment type="function">
    <text evidence="10">Component of the post-replicative DNA mismatch repair system (MMR).</text>
</comment>
<dbReference type="SUPFAM" id="SSF48334">
    <property type="entry name" value="DNA repair protein MutS, domain III"/>
    <property type="match status" value="1"/>
</dbReference>
<feature type="compositionally biased region" description="Low complexity" evidence="11">
    <location>
        <begin position="31"/>
        <end position="43"/>
    </location>
</feature>
<evidence type="ECO:0000256" key="7">
    <source>
        <dbReference type="ARBA" id="ARBA00023204"/>
    </source>
</evidence>
<dbReference type="GeneID" id="95977502"/>
<feature type="compositionally biased region" description="Polar residues" evidence="11">
    <location>
        <begin position="158"/>
        <end position="172"/>
    </location>
</feature>